<dbReference type="KEGG" id="jar:G7057_08465"/>
<dbReference type="RefSeq" id="WP_166162755.1">
    <property type="nucleotide sequence ID" value="NZ_CP049740.1"/>
</dbReference>
<reference evidence="1 2" key="1">
    <citation type="journal article" date="2017" name="Int. J. Syst. Evol. Microbiol.">
        <title>Jeotgalibaca porci sp. nov. and Jeotgalibaca arthritidis sp. nov., isolated from pigs, and emended description of the genus Jeotgalibaca.</title>
        <authorList>
            <person name="Zamora L."/>
            <person name="Perez-Sancho M."/>
            <person name="Dominguez L."/>
            <person name="Fernandez-Garayzabal J.F."/>
            <person name="Vela A.I."/>
        </authorList>
    </citation>
    <scope>NUCLEOTIDE SEQUENCE [LARGE SCALE GENOMIC DNA]</scope>
    <source>
        <strain evidence="1 2">CECT 9157</strain>
    </source>
</reference>
<dbReference type="InterPro" id="IPR021321">
    <property type="entry name" value="DUF2922"/>
</dbReference>
<sequence length="77" mass="8498">MTTTKTLELKFKTAEGKNRNLSLKNPVADLAAEDVKSAMQTIVDTDAFEVKGVNPYSGLDSARYIERTVTDIFEVEA</sequence>
<dbReference type="Proteomes" id="UP000501451">
    <property type="component" value="Chromosome"/>
</dbReference>
<name>A0A6G7KB16_9LACT</name>
<evidence type="ECO:0000313" key="1">
    <source>
        <dbReference type="EMBL" id="QII82464.1"/>
    </source>
</evidence>
<proteinExistence type="predicted"/>
<dbReference type="EMBL" id="CP049740">
    <property type="protein sequence ID" value="QII82464.1"/>
    <property type="molecule type" value="Genomic_DNA"/>
</dbReference>
<protein>
    <submittedName>
        <fullName evidence="1">DUF2922 domain-containing protein</fullName>
    </submittedName>
</protein>
<evidence type="ECO:0000313" key="2">
    <source>
        <dbReference type="Proteomes" id="UP000501451"/>
    </source>
</evidence>
<keyword evidence="2" id="KW-1185">Reference proteome</keyword>
<accession>A0A6G7KB16</accession>
<dbReference type="AlphaFoldDB" id="A0A6G7KB16"/>
<gene>
    <name evidence="1" type="ORF">G7057_08465</name>
</gene>
<dbReference type="Pfam" id="PF11148">
    <property type="entry name" value="DUF2922"/>
    <property type="match status" value="1"/>
</dbReference>
<organism evidence="1 2">
    <name type="scientific">Jeotgalibaca arthritidis</name>
    <dbReference type="NCBI Taxonomy" id="1868794"/>
    <lineage>
        <taxon>Bacteria</taxon>
        <taxon>Bacillati</taxon>
        <taxon>Bacillota</taxon>
        <taxon>Bacilli</taxon>
        <taxon>Lactobacillales</taxon>
        <taxon>Carnobacteriaceae</taxon>
        <taxon>Jeotgalibaca</taxon>
    </lineage>
</organism>